<reference evidence="9 10" key="1">
    <citation type="journal article" date="2016" name="Genome Biol. Evol.">
        <title>Divergent and convergent evolution of fungal pathogenicity.</title>
        <authorList>
            <person name="Shang Y."/>
            <person name="Xiao G."/>
            <person name="Zheng P."/>
            <person name="Cen K."/>
            <person name="Zhan S."/>
            <person name="Wang C."/>
        </authorList>
    </citation>
    <scope>NUCLEOTIDE SEQUENCE [LARGE SCALE GENOMIC DNA]</scope>
    <source>
        <strain evidence="9 10">ARSEF 7405</strain>
    </source>
</reference>
<evidence type="ECO:0000256" key="1">
    <source>
        <dbReference type="ARBA" id="ARBA00004305"/>
    </source>
</evidence>
<dbReference type="InterPro" id="IPR006259">
    <property type="entry name" value="Adenyl_kin_sub"/>
</dbReference>
<dbReference type="PRINTS" id="PR00094">
    <property type="entry name" value="ADENYLTKNASE"/>
</dbReference>
<dbReference type="PROSITE" id="PS00113">
    <property type="entry name" value="ADENYLATE_KINASE"/>
    <property type="match status" value="1"/>
</dbReference>
<dbReference type="GO" id="GO:0046899">
    <property type="term" value="F:nucleoside triphosphate adenylate kinase activity"/>
    <property type="evidence" value="ECO:0007669"/>
    <property type="project" value="UniProtKB-UniRule"/>
</dbReference>
<dbReference type="InterPro" id="IPR007862">
    <property type="entry name" value="Adenylate_kinase_lid-dom"/>
</dbReference>
<dbReference type="CDD" id="cd01428">
    <property type="entry name" value="ADK"/>
    <property type="match status" value="1"/>
</dbReference>
<dbReference type="Pfam" id="PF05191">
    <property type="entry name" value="ADK_lid"/>
    <property type="match status" value="1"/>
</dbReference>
<dbReference type="VEuPathDB" id="FungiDB:AAP_04227"/>
<feature type="binding site" evidence="7">
    <location>
        <position position="121"/>
    </location>
    <ligand>
        <name>AMP</name>
        <dbReference type="ChEBI" id="CHEBI:456215"/>
    </ligand>
</feature>
<keyword evidence="2 7" id="KW-0808">Transferase</keyword>
<feature type="binding site" evidence="7">
    <location>
        <position position="195"/>
    </location>
    <ligand>
        <name>AMP</name>
        <dbReference type="ChEBI" id="CHEBI:456215"/>
    </ligand>
</feature>
<dbReference type="GO" id="GO:0005524">
    <property type="term" value="F:ATP binding"/>
    <property type="evidence" value="ECO:0007669"/>
    <property type="project" value="InterPro"/>
</dbReference>
<dbReference type="NCBIfam" id="TIGR01351">
    <property type="entry name" value="adk"/>
    <property type="match status" value="1"/>
</dbReference>
<feature type="region of interest" description="NMPbind" evidence="7">
    <location>
        <begin position="44"/>
        <end position="73"/>
    </location>
</feature>
<evidence type="ECO:0000256" key="6">
    <source>
        <dbReference type="ARBA" id="ARBA00023134"/>
    </source>
</evidence>
<keyword evidence="10" id="KW-1185">Reference proteome</keyword>
<feature type="binding site" evidence="7">
    <location>
        <position position="230"/>
    </location>
    <ligand>
        <name>GTP</name>
        <dbReference type="ChEBI" id="CHEBI:37565"/>
    </ligand>
</feature>
<feature type="binding site" evidence="7">
    <location>
        <begin position="71"/>
        <end position="73"/>
    </location>
    <ligand>
        <name>AMP</name>
        <dbReference type="ChEBI" id="CHEBI:456215"/>
    </ligand>
</feature>
<evidence type="ECO:0000256" key="2">
    <source>
        <dbReference type="ARBA" id="ARBA00022679"/>
    </source>
</evidence>
<feature type="binding site" evidence="7">
    <location>
        <begin position="23"/>
        <end position="28"/>
    </location>
    <ligand>
        <name>GTP</name>
        <dbReference type="ChEBI" id="CHEBI:37565"/>
    </ligand>
</feature>
<name>A0A167XBL0_9EURO</name>
<dbReference type="EC" id="2.7.4.10" evidence="7"/>
<dbReference type="GO" id="GO:0046033">
    <property type="term" value="P:AMP metabolic process"/>
    <property type="evidence" value="ECO:0007669"/>
    <property type="project" value="UniProtKB-UniRule"/>
</dbReference>
<dbReference type="EMBL" id="AZGZ01000019">
    <property type="protein sequence ID" value="KZZ89876.1"/>
    <property type="molecule type" value="Genomic_DNA"/>
</dbReference>
<dbReference type="GO" id="GO:0005525">
    <property type="term" value="F:GTP binding"/>
    <property type="evidence" value="ECO:0007669"/>
    <property type="project" value="UniProtKB-KW"/>
</dbReference>
<dbReference type="Proteomes" id="UP000242877">
    <property type="component" value="Unassembled WGS sequence"/>
</dbReference>
<dbReference type="Gene3D" id="3.40.50.300">
    <property type="entry name" value="P-loop containing nucleotide triphosphate hydrolases"/>
    <property type="match status" value="1"/>
</dbReference>
<comment type="function">
    <text evidence="7">Involved in maintaining the homeostasis of cellular nucleotides by catalyzing the interconversion of nucleoside phosphates. Has GTP:AMP phosphotransferase and ITP:AMP phosphotransferase activities.</text>
</comment>
<comment type="subunit">
    <text evidence="7">Monomer.</text>
</comment>
<feature type="region of interest" description="LID" evidence="7">
    <location>
        <begin position="150"/>
        <end position="187"/>
    </location>
</feature>
<dbReference type="GO" id="GO:0005759">
    <property type="term" value="C:mitochondrial matrix"/>
    <property type="evidence" value="ECO:0007669"/>
    <property type="project" value="UniProtKB-SubCell"/>
</dbReference>
<feature type="binding site" evidence="7">
    <location>
        <position position="184"/>
    </location>
    <ligand>
        <name>AMP</name>
        <dbReference type="ChEBI" id="CHEBI:456215"/>
    </ligand>
</feature>
<dbReference type="GO" id="GO:0046039">
    <property type="term" value="P:GTP metabolic process"/>
    <property type="evidence" value="ECO:0007669"/>
    <property type="project" value="UniProtKB-UniRule"/>
</dbReference>
<comment type="catalytic activity">
    <reaction evidence="7">
        <text>a ribonucleoside 5'-triphosphate + AMP = a ribonucleoside 5'-diphosphate + ADP</text>
        <dbReference type="Rhea" id="RHEA:13749"/>
        <dbReference type="ChEBI" id="CHEBI:57930"/>
        <dbReference type="ChEBI" id="CHEBI:61557"/>
        <dbReference type="ChEBI" id="CHEBI:456215"/>
        <dbReference type="ChEBI" id="CHEBI:456216"/>
        <dbReference type="EC" id="2.7.4.10"/>
    </reaction>
</comment>
<evidence type="ECO:0000313" key="9">
    <source>
        <dbReference type="EMBL" id="KZZ89876.1"/>
    </source>
</evidence>
<dbReference type="OrthoDB" id="439792at2759"/>
<dbReference type="GO" id="GO:0046041">
    <property type="term" value="P:ITP metabolic process"/>
    <property type="evidence" value="ECO:0007669"/>
    <property type="project" value="UniProtKB-UniRule"/>
</dbReference>
<evidence type="ECO:0000313" key="10">
    <source>
        <dbReference type="Proteomes" id="UP000242877"/>
    </source>
</evidence>
<proteinExistence type="inferred from homology"/>
<comment type="caution">
    <text evidence="9">The sequence shown here is derived from an EMBL/GenBank/DDBJ whole genome shotgun (WGS) entry which is preliminary data.</text>
</comment>
<evidence type="ECO:0000256" key="3">
    <source>
        <dbReference type="ARBA" id="ARBA00022741"/>
    </source>
</evidence>
<comment type="subcellular location">
    <subcellularLocation>
        <location evidence="1 7">Mitochondrion matrix</location>
    </subcellularLocation>
</comment>
<comment type="domain">
    <text evidence="7">Consists of three domains, a large central CORE domain and two small peripheral domains, NMPbind and LID, which undergo movements during catalysis. The LID domain closes over the site of phosphoryl transfer upon GTP binding. Assembling and dissambling the active center during each catalytic cycle provides an effective means to prevent GTP hydrolysis.</text>
</comment>
<dbReference type="Pfam" id="PF00406">
    <property type="entry name" value="ADK"/>
    <property type="match status" value="1"/>
</dbReference>
<evidence type="ECO:0000259" key="8">
    <source>
        <dbReference type="Pfam" id="PF05191"/>
    </source>
</evidence>
<feature type="binding site" evidence="7">
    <location>
        <position position="50"/>
    </location>
    <ligand>
        <name>AMP</name>
        <dbReference type="ChEBI" id="CHEBI:456215"/>
    </ligand>
</feature>
<dbReference type="HAMAP" id="MF_00235">
    <property type="entry name" value="Adenylate_kinase_Adk"/>
    <property type="match status" value="1"/>
</dbReference>
<keyword evidence="5 7" id="KW-0496">Mitochondrion</keyword>
<dbReference type="InterPro" id="IPR028586">
    <property type="entry name" value="AK3/Ak4_mitochondrial"/>
</dbReference>
<dbReference type="PANTHER" id="PTHR23359">
    <property type="entry name" value="NUCLEOTIDE KINASE"/>
    <property type="match status" value="1"/>
</dbReference>
<feature type="binding site" evidence="7">
    <location>
        <position position="151"/>
    </location>
    <ligand>
        <name>GTP</name>
        <dbReference type="ChEBI" id="CHEBI:37565"/>
    </ligand>
</feature>
<feature type="binding site" evidence="7">
    <location>
        <position position="45"/>
    </location>
    <ligand>
        <name>AMP</name>
        <dbReference type="ChEBI" id="CHEBI:456215"/>
    </ligand>
</feature>
<evidence type="ECO:0000256" key="4">
    <source>
        <dbReference type="ARBA" id="ARBA00022777"/>
    </source>
</evidence>
<feature type="domain" description="Adenylate kinase active site lid" evidence="8">
    <location>
        <begin position="151"/>
        <end position="186"/>
    </location>
</feature>
<feature type="binding site" evidence="7">
    <location>
        <begin position="160"/>
        <end position="161"/>
    </location>
    <ligand>
        <name>GTP</name>
        <dbReference type="ChEBI" id="CHEBI:37565"/>
    </ligand>
</feature>
<dbReference type="GO" id="GO:0006172">
    <property type="term" value="P:ADP biosynthetic process"/>
    <property type="evidence" value="ECO:0007669"/>
    <property type="project" value="UniProtKB-UniRule"/>
</dbReference>
<accession>A0A167XBL0</accession>
<dbReference type="HAMAP" id="MF_03169">
    <property type="entry name" value="Adenylate_kinase_AK3"/>
    <property type="match status" value="1"/>
</dbReference>
<dbReference type="GO" id="GO:0004017">
    <property type="term" value="F:AMP kinase activity"/>
    <property type="evidence" value="ECO:0007669"/>
    <property type="project" value="InterPro"/>
</dbReference>
<evidence type="ECO:0000256" key="7">
    <source>
        <dbReference type="HAMAP-Rule" id="MF_03169"/>
    </source>
</evidence>
<feature type="binding site" evidence="7">
    <location>
        <begin position="114"/>
        <end position="117"/>
    </location>
    <ligand>
        <name>AMP</name>
        <dbReference type="ChEBI" id="CHEBI:456215"/>
    </ligand>
</feature>
<keyword evidence="6 7" id="KW-0342">GTP-binding</keyword>
<keyword evidence="3 7" id="KW-0547">Nucleotide-binding</keyword>
<dbReference type="InterPro" id="IPR000850">
    <property type="entry name" value="Adenylat/UMP-CMP_kin"/>
</dbReference>
<evidence type="ECO:0000256" key="5">
    <source>
        <dbReference type="ARBA" id="ARBA00023128"/>
    </source>
</evidence>
<keyword evidence="4 7" id="KW-0418">Kinase</keyword>
<organism evidence="9 10">
    <name type="scientific">Ascosphaera apis ARSEF 7405</name>
    <dbReference type="NCBI Taxonomy" id="392613"/>
    <lineage>
        <taxon>Eukaryota</taxon>
        <taxon>Fungi</taxon>
        <taxon>Dikarya</taxon>
        <taxon>Ascomycota</taxon>
        <taxon>Pezizomycotina</taxon>
        <taxon>Eurotiomycetes</taxon>
        <taxon>Eurotiomycetidae</taxon>
        <taxon>Onygenales</taxon>
        <taxon>Ascosphaeraceae</taxon>
        <taxon>Ascosphaera</taxon>
    </lineage>
</organism>
<comment type="similarity">
    <text evidence="7">Belongs to the adenylate kinase family. AK3 subfamily.</text>
</comment>
<protein>
    <recommendedName>
        <fullName evidence="7">GTP:AMP phosphotransferase, mitochondrial</fullName>
        <ecNumber evidence="7">2.7.4.10</ecNumber>
    </recommendedName>
    <alternativeName>
        <fullName evidence="7">Adenylate kinase 3</fullName>
        <shortName evidence="7">AK 3</shortName>
    </alternativeName>
</protein>
<dbReference type="SUPFAM" id="SSF52540">
    <property type="entry name" value="P-loop containing nucleoside triphosphate hydrolases"/>
    <property type="match status" value="1"/>
</dbReference>
<dbReference type="InterPro" id="IPR027417">
    <property type="entry name" value="P-loop_NTPase"/>
</dbReference>
<dbReference type="InterPro" id="IPR033690">
    <property type="entry name" value="Adenylat_kinase_CS"/>
</dbReference>
<sequence>MSPSLATVHLSKPVRMLLIGAPGVGKGTQTSRLLARYPQISAISSGDLLRDNVRRGTELGKQADSLISKGALVPDNLMLSLIRSELLQRKWLLQQTAPSTATSINPSTSFILDGFPRTATQAAQLSTFLPLNFVVHLSTPPDIILSRIANRWIHLPSGRVYNTTFNPPKVPGRDDITGEELTQRADDSIETWRKRLSAFEESSGKLLGWYKGQKDEEGRELVWKVEGETSDEISPLLFEEVERRFR</sequence>
<dbReference type="AlphaFoldDB" id="A0A167XBL0"/>
<gene>
    <name evidence="7" type="primary">ADK2</name>
    <name evidence="9" type="ORF">AAP_04227</name>
</gene>